<dbReference type="GO" id="GO:0009347">
    <property type="term" value="C:aspartate carbamoyltransferase complex"/>
    <property type="evidence" value="ECO:0007669"/>
    <property type="project" value="InterPro"/>
</dbReference>
<dbReference type="GO" id="GO:0006520">
    <property type="term" value="P:amino acid metabolic process"/>
    <property type="evidence" value="ECO:0007669"/>
    <property type="project" value="InterPro"/>
</dbReference>
<dbReference type="InterPro" id="IPR006132">
    <property type="entry name" value="Asp/Orn_carbamoyltranf_P-bd"/>
</dbReference>
<dbReference type="InterPro" id="IPR002082">
    <property type="entry name" value="Asp_carbamoyltransf"/>
</dbReference>
<dbReference type="GO" id="GO:0009220">
    <property type="term" value="P:pyrimidine ribonucleotide biosynthetic process"/>
    <property type="evidence" value="ECO:0007669"/>
    <property type="project" value="UniProtKB-UniRule"/>
</dbReference>
<dbReference type="eggNOG" id="COG1781">
    <property type="taxonomic scope" value="Bacteria"/>
</dbReference>
<dbReference type="GO" id="GO:0004070">
    <property type="term" value="F:aspartate carbamoyltransferase activity"/>
    <property type="evidence" value="ECO:0007669"/>
    <property type="project" value="UniProtKB-UniRule"/>
</dbReference>
<dbReference type="Proteomes" id="UP000007383">
    <property type="component" value="Chromosome"/>
</dbReference>
<dbReference type="InterPro" id="IPR006130">
    <property type="entry name" value="Asp/Orn_carbamoylTrfase"/>
</dbReference>
<dbReference type="HOGENOM" id="CLU_039403_0_0_12"/>
<dbReference type="InterPro" id="IPR036793">
    <property type="entry name" value="Asp_carbatrfase_reg_N_sf"/>
</dbReference>
<evidence type="ECO:0000256" key="3">
    <source>
        <dbReference type="ARBA" id="ARBA00022833"/>
    </source>
</evidence>
<dbReference type="eggNOG" id="COG0540">
    <property type="taxonomic scope" value="Bacteria"/>
</dbReference>
<evidence type="ECO:0000259" key="6">
    <source>
        <dbReference type="Pfam" id="PF01948"/>
    </source>
</evidence>
<dbReference type="SUPFAM" id="SSF57825">
    <property type="entry name" value="Aspartate carbamoyltransferase, Regulatory-chain, C-terminal domain"/>
    <property type="match status" value="1"/>
</dbReference>
<dbReference type="Pfam" id="PF01948">
    <property type="entry name" value="PyrI"/>
    <property type="match status" value="1"/>
</dbReference>
<organism evidence="9 10">
    <name type="scientific">Spirochaeta africana (strain ATCC 700263 / DSM 8902 / Z-7692)</name>
    <dbReference type="NCBI Taxonomy" id="889378"/>
    <lineage>
        <taxon>Bacteria</taxon>
        <taxon>Pseudomonadati</taxon>
        <taxon>Spirochaetota</taxon>
        <taxon>Spirochaetia</taxon>
        <taxon>Spirochaetales</taxon>
        <taxon>Spirochaetaceae</taxon>
        <taxon>Spirochaeta</taxon>
    </lineage>
</organism>
<evidence type="ECO:0000259" key="7">
    <source>
        <dbReference type="Pfam" id="PF02729"/>
    </source>
</evidence>
<dbReference type="KEGG" id="sfc:Spiaf_1916"/>
<keyword evidence="1 9" id="KW-0808">Transferase</keyword>
<dbReference type="GO" id="GO:0006207">
    <property type="term" value="P:'de novo' pyrimidine nucleobase biosynthetic process"/>
    <property type="evidence" value="ECO:0007669"/>
    <property type="project" value="InterPro"/>
</dbReference>
<keyword evidence="10" id="KW-1185">Reference proteome</keyword>
<evidence type="ECO:0000256" key="4">
    <source>
        <dbReference type="ARBA" id="ARBA00022975"/>
    </source>
</evidence>
<dbReference type="InterPro" id="IPR020545">
    <property type="entry name" value="Asp_carbamoyltransf_reg_N"/>
</dbReference>
<feature type="domain" description="Aspartate carbamoyltransferase regulatory subunit C-terminal" evidence="8">
    <location>
        <begin position="474"/>
        <end position="523"/>
    </location>
</feature>
<evidence type="ECO:0000313" key="10">
    <source>
        <dbReference type="Proteomes" id="UP000007383"/>
    </source>
</evidence>
<keyword evidence="3" id="KW-0862">Zinc</keyword>
<dbReference type="PATRIC" id="fig|889378.3.peg.1902"/>
<dbReference type="AlphaFoldDB" id="H9UKC5"/>
<dbReference type="InterPro" id="IPR002801">
    <property type="entry name" value="Asp_carbamoylTrfase_reg"/>
</dbReference>
<name>H9UKC5_SPIAZ</name>
<dbReference type="PANTHER" id="PTHR35805">
    <property type="entry name" value="ASPARTATE CARBAMOYLTRANSFERASE REGULATORY CHAIN"/>
    <property type="match status" value="1"/>
</dbReference>
<dbReference type="GO" id="GO:0046872">
    <property type="term" value="F:metal ion binding"/>
    <property type="evidence" value="ECO:0007669"/>
    <property type="project" value="UniProtKB-KW"/>
</dbReference>
<dbReference type="PRINTS" id="PR00101">
    <property type="entry name" value="ATCASE"/>
</dbReference>
<evidence type="ECO:0000256" key="1">
    <source>
        <dbReference type="ARBA" id="ARBA00022679"/>
    </source>
</evidence>
<dbReference type="OrthoDB" id="9802587at2"/>
<reference evidence="10" key="1">
    <citation type="journal article" date="2013" name="Stand. Genomic Sci.">
        <title>Complete genome sequence of the halophilic bacterium Spirochaeta africana type strain (Z-7692(T)) from the alkaline Lake Magadi in the East African Rift.</title>
        <authorList>
            <person name="Liolos K."/>
            <person name="Abt B."/>
            <person name="Scheuner C."/>
            <person name="Teshima H."/>
            <person name="Held B."/>
            <person name="Lapidus A."/>
            <person name="Nolan M."/>
            <person name="Lucas S."/>
            <person name="Deshpande S."/>
            <person name="Cheng J.F."/>
            <person name="Tapia R."/>
            <person name="Goodwin L.A."/>
            <person name="Pitluck S."/>
            <person name="Pagani I."/>
            <person name="Ivanova N."/>
            <person name="Mavromatis K."/>
            <person name="Mikhailova N."/>
            <person name="Huntemann M."/>
            <person name="Pati A."/>
            <person name="Chen A."/>
            <person name="Palaniappan K."/>
            <person name="Land M."/>
            <person name="Rohde M."/>
            <person name="Tindall B.J."/>
            <person name="Detter J.C."/>
            <person name="Goker M."/>
            <person name="Bristow J."/>
            <person name="Eisen J.A."/>
            <person name="Markowitz V."/>
            <person name="Hugenholtz P."/>
            <person name="Woyke T."/>
            <person name="Klenk H.P."/>
            <person name="Kyrpides N.C."/>
        </authorList>
    </citation>
    <scope>NUCLEOTIDE SEQUENCE</scope>
    <source>
        <strain evidence="10">ATCC 700263 / DSM 8902 / Z-7692</strain>
    </source>
</reference>
<evidence type="ECO:0000313" key="9">
    <source>
        <dbReference type="EMBL" id="AFG37968.1"/>
    </source>
</evidence>
<evidence type="ECO:0000256" key="5">
    <source>
        <dbReference type="NCBIfam" id="TIGR00670"/>
    </source>
</evidence>
<dbReference type="Pfam" id="PF02729">
    <property type="entry name" value="OTCace_N"/>
    <property type="match status" value="1"/>
</dbReference>
<dbReference type="RefSeq" id="WP_014455951.1">
    <property type="nucleotide sequence ID" value="NC_017098.1"/>
</dbReference>
<sequence length="526" mass="60143">MTSNPGRFAGRNISVVRDLSVDEQRYLYQQARRLKQAMLSGENVDEFRRLDADLGAYLVFLEDSTRTKESFRNAAKFHGVKVNDFDAKSSSFAKKETITDTIRMLYGYSSRSLFIVRSRLEGTCTWLHRVLTQYGHNAGLPQPSFINAGDGRHEHPTQEFLDEFSFLEQLDWNDEEIHVALVGDLFHGRTVHSKADGLRIFRRVKVDLVAPGDLQLPPYYRQKMERAGFIVREFDSIDDYLHTDNPAPLWYFTRLQLERMGDKVRDRADQLRYAVTVRPEHTPRFPSGAKLFHPLPRHGSQPTIPHFLDATPLNGWDVQSMNGYFTRIALIGLLTGVIGNDFSGYSPPEESYDEEFLIDAPVKSKPKPNFKVGIKPVEHGLVIDHIGLGDDPRTIWDHIEKIRRILDLNCVSSHGVYKGHSGRNHKGIISIPGESTMDESRMKILAAIAPNATVNMVEEGRVIRKVRLSMPPRVYGLDSIACKNPDCIAFPENGEFVEQEFVRYGSDAFVCRYCEKPHTYREIWRD</sequence>
<dbReference type="GO" id="GO:0016597">
    <property type="term" value="F:amino acid binding"/>
    <property type="evidence" value="ECO:0007669"/>
    <property type="project" value="InterPro"/>
</dbReference>
<dbReference type="EC" id="2.1.3.2" evidence="5"/>
<dbReference type="SUPFAM" id="SSF54893">
    <property type="entry name" value="Aspartate carbamoyltransferase, Regulatory-chain, N-terminal domain"/>
    <property type="match status" value="1"/>
</dbReference>
<protein>
    <recommendedName>
        <fullName evidence="5">Aspartate carbamoyltransferase</fullName>
        <ecNumber evidence="5">2.1.3.2</ecNumber>
    </recommendedName>
</protein>
<dbReference type="NCBIfam" id="TIGR00670">
    <property type="entry name" value="asp_carb_tr"/>
    <property type="match status" value="1"/>
</dbReference>
<dbReference type="PROSITE" id="PS00097">
    <property type="entry name" value="CARBAMOYLTRANSFERASE"/>
    <property type="match status" value="1"/>
</dbReference>
<evidence type="ECO:0000259" key="8">
    <source>
        <dbReference type="Pfam" id="PF02748"/>
    </source>
</evidence>
<dbReference type="Gene3D" id="3.30.70.140">
    <property type="entry name" value="Aspartate carbamoyltransferase regulatory subunit, N-terminal domain"/>
    <property type="match status" value="1"/>
</dbReference>
<dbReference type="PANTHER" id="PTHR35805:SF1">
    <property type="entry name" value="ASPARTATE CARBAMOYLTRANSFERASE REGULATORY CHAIN"/>
    <property type="match status" value="1"/>
</dbReference>
<dbReference type="STRING" id="889378.Spiaf_1916"/>
<proteinExistence type="predicted"/>
<feature type="domain" description="Aspartate carbamoyltransferase regulatory subunit N-terminal" evidence="6">
    <location>
        <begin position="373"/>
        <end position="468"/>
    </location>
</feature>
<dbReference type="Gene3D" id="3.40.50.1370">
    <property type="entry name" value="Aspartate/ornithine carbamoyltransferase"/>
    <property type="match status" value="2"/>
</dbReference>
<dbReference type="EMBL" id="CP003282">
    <property type="protein sequence ID" value="AFG37968.1"/>
    <property type="molecule type" value="Genomic_DNA"/>
</dbReference>
<dbReference type="InterPro" id="IPR036792">
    <property type="entry name" value="Asp_carbatrfase_reg_C_sf"/>
</dbReference>
<gene>
    <name evidence="9" type="ordered locus">Spiaf_1916</name>
</gene>
<keyword evidence="4" id="KW-0665">Pyrimidine biosynthesis</keyword>
<dbReference type="Pfam" id="PF02748">
    <property type="entry name" value="PyrI_C"/>
    <property type="match status" value="1"/>
</dbReference>
<feature type="domain" description="Aspartate/ornithine carbamoyltransferase carbamoyl-P binding" evidence="7">
    <location>
        <begin position="11"/>
        <end position="167"/>
    </location>
</feature>
<dbReference type="InterPro" id="IPR020542">
    <property type="entry name" value="Asp_carbamoyltrfase_reg_C"/>
</dbReference>
<accession>H9UKC5</accession>
<dbReference type="PRINTS" id="PR00100">
    <property type="entry name" value="AOTCASE"/>
</dbReference>
<dbReference type="InterPro" id="IPR036901">
    <property type="entry name" value="Asp/Orn_carbamoylTrfase_sf"/>
</dbReference>
<dbReference type="SUPFAM" id="SSF53671">
    <property type="entry name" value="Aspartate/ornithine carbamoyltransferase"/>
    <property type="match status" value="1"/>
</dbReference>
<evidence type="ECO:0000256" key="2">
    <source>
        <dbReference type="ARBA" id="ARBA00022723"/>
    </source>
</evidence>
<keyword evidence="2" id="KW-0479">Metal-binding</keyword>